<sequence length="69" mass="7968">AKYPFYCTEYNEEIFNKHLTSCQGVITEKLRIIFLKVEDAVKNVIVYTVPQTHVLMNSDVVSSNIDRDS</sequence>
<feature type="non-terminal residue" evidence="1">
    <location>
        <position position="69"/>
    </location>
</feature>
<dbReference type="EMBL" id="CAJVQC010137274">
    <property type="protein sequence ID" value="CAG8843182.1"/>
    <property type="molecule type" value="Genomic_DNA"/>
</dbReference>
<organism evidence="1 2">
    <name type="scientific">Racocetra persica</name>
    <dbReference type="NCBI Taxonomy" id="160502"/>
    <lineage>
        <taxon>Eukaryota</taxon>
        <taxon>Fungi</taxon>
        <taxon>Fungi incertae sedis</taxon>
        <taxon>Mucoromycota</taxon>
        <taxon>Glomeromycotina</taxon>
        <taxon>Glomeromycetes</taxon>
        <taxon>Diversisporales</taxon>
        <taxon>Gigasporaceae</taxon>
        <taxon>Racocetra</taxon>
    </lineage>
</organism>
<gene>
    <name evidence="1" type="ORF">RPERSI_LOCUS32643</name>
</gene>
<name>A0ACA9SQD4_9GLOM</name>
<accession>A0ACA9SQD4</accession>
<proteinExistence type="predicted"/>
<reference evidence="1" key="1">
    <citation type="submission" date="2021-06" db="EMBL/GenBank/DDBJ databases">
        <authorList>
            <person name="Kallberg Y."/>
            <person name="Tangrot J."/>
            <person name="Rosling A."/>
        </authorList>
    </citation>
    <scope>NUCLEOTIDE SEQUENCE</scope>
    <source>
        <strain evidence="1">MA461A</strain>
    </source>
</reference>
<feature type="non-terminal residue" evidence="1">
    <location>
        <position position="1"/>
    </location>
</feature>
<dbReference type="Proteomes" id="UP000789920">
    <property type="component" value="Unassembled WGS sequence"/>
</dbReference>
<comment type="caution">
    <text evidence="1">The sequence shown here is derived from an EMBL/GenBank/DDBJ whole genome shotgun (WGS) entry which is preliminary data.</text>
</comment>
<protein>
    <submittedName>
        <fullName evidence="1">10111_t:CDS:1</fullName>
    </submittedName>
</protein>
<keyword evidence="2" id="KW-1185">Reference proteome</keyword>
<evidence type="ECO:0000313" key="2">
    <source>
        <dbReference type="Proteomes" id="UP000789920"/>
    </source>
</evidence>
<evidence type="ECO:0000313" key="1">
    <source>
        <dbReference type="EMBL" id="CAG8843182.1"/>
    </source>
</evidence>